<keyword evidence="1" id="KW-0812">Transmembrane</keyword>
<evidence type="ECO:0000313" key="3">
    <source>
        <dbReference type="Proteomes" id="UP000006038"/>
    </source>
</evidence>
<proteinExistence type="predicted"/>
<protein>
    <submittedName>
        <fullName evidence="2">Uncharacterized protein</fullName>
    </submittedName>
</protein>
<evidence type="ECO:0000313" key="2">
    <source>
        <dbReference type="EnsemblPlants" id="OB02G18620.1"/>
    </source>
</evidence>
<feature type="transmembrane region" description="Helical" evidence="1">
    <location>
        <begin position="36"/>
        <end position="56"/>
    </location>
</feature>
<sequence length="83" mass="9681">EWVHRLSDLRALLTVLYRAVATSGSDLLFEIKKFYVFNYVIEVFLCSLFSLSYIYIASCFLSVPVWLHCDLAKTRCSIFDCTR</sequence>
<organism evidence="2">
    <name type="scientific">Oryza brachyantha</name>
    <name type="common">malo sina</name>
    <dbReference type="NCBI Taxonomy" id="4533"/>
    <lineage>
        <taxon>Eukaryota</taxon>
        <taxon>Viridiplantae</taxon>
        <taxon>Streptophyta</taxon>
        <taxon>Embryophyta</taxon>
        <taxon>Tracheophyta</taxon>
        <taxon>Spermatophyta</taxon>
        <taxon>Magnoliopsida</taxon>
        <taxon>Liliopsida</taxon>
        <taxon>Poales</taxon>
        <taxon>Poaceae</taxon>
        <taxon>BOP clade</taxon>
        <taxon>Oryzoideae</taxon>
        <taxon>Oryzeae</taxon>
        <taxon>Oryzinae</taxon>
        <taxon>Oryza</taxon>
    </lineage>
</organism>
<keyword evidence="1" id="KW-1133">Transmembrane helix</keyword>
<evidence type="ECO:0000256" key="1">
    <source>
        <dbReference type="SAM" id="Phobius"/>
    </source>
</evidence>
<dbReference type="EnsemblPlants" id="OB02G18620.1">
    <property type="protein sequence ID" value="OB02G18620.1"/>
    <property type="gene ID" value="OB02G18620"/>
</dbReference>
<dbReference type="AlphaFoldDB" id="J3LB45"/>
<keyword evidence="3" id="KW-1185">Reference proteome</keyword>
<dbReference type="HOGENOM" id="CLU_2549701_0_0_1"/>
<name>J3LB45_ORYBR</name>
<accession>J3LB45</accession>
<dbReference type="Proteomes" id="UP000006038">
    <property type="component" value="Unassembled WGS sequence"/>
</dbReference>
<reference evidence="2" key="1">
    <citation type="submission" date="2013-04" db="UniProtKB">
        <authorList>
            <consortium name="EnsemblPlants"/>
        </authorList>
    </citation>
    <scope>IDENTIFICATION</scope>
</reference>
<keyword evidence="1" id="KW-0472">Membrane</keyword>
<dbReference type="Gramene" id="OB02G18620.1">
    <property type="protein sequence ID" value="OB02G18620.1"/>
    <property type="gene ID" value="OB02G18620"/>
</dbReference>